<name>A0A317XGI3_9BASI</name>
<sequence>MTTAIDTDGKLYFYTCSQHTSFSPACNAVGVVMSDFASKHITATVTTGRSQTTSLRGYGLAYFPWPNCFSCASRSPLFRPAMDDAIMDEKRRALAGTHWLHRCTIASATAVLSSSANLNRALISVYAAAEMRSNHVIVYTPHPVRLVNHLLLFSLVATTWLLHERVHHGPAFDSFQPCPYRGPPKQFHKRPESLGSQALEARQLSAMIPDSAIRTTFSVLHPRLRLSTPTHPRFSAEFSAANTESIDLLHSKLL</sequence>
<dbReference type="EMBL" id="KZ819230">
    <property type="protein sequence ID" value="PWY96982.1"/>
    <property type="molecule type" value="Genomic_DNA"/>
</dbReference>
<dbReference type="AlphaFoldDB" id="A0A317XGI3"/>
<accession>A0A317XGI3</accession>
<proteinExistence type="predicted"/>
<keyword evidence="2" id="KW-1185">Reference proteome</keyword>
<gene>
    <name evidence="1" type="ORF">BCV70DRAFT_92734</name>
</gene>
<evidence type="ECO:0000313" key="1">
    <source>
        <dbReference type="EMBL" id="PWY96982.1"/>
    </source>
</evidence>
<dbReference type="InParanoid" id="A0A317XGI3"/>
<organism evidence="1 2">
    <name type="scientific">Testicularia cyperi</name>
    <dbReference type="NCBI Taxonomy" id="1882483"/>
    <lineage>
        <taxon>Eukaryota</taxon>
        <taxon>Fungi</taxon>
        <taxon>Dikarya</taxon>
        <taxon>Basidiomycota</taxon>
        <taxon>Ustilaginomycotina</taxon>
        <taxon>Ustilaginomycetes</taxon>
        <taxon>Ustilaginales</taxon>
        <taxon>Anthracoideaceae</taxon>
        <taxon>Testicularia</taxon>
    </lineage>
</organism>
<dbReference type="Proteomes" id="UP000246740">
    <property type="component" value="Unassembled WGS sequence"/>
</dbReference>
<evidence type="ECO:0000313" key="2">
    <source>
        <dbReference type="Proteomes" id="UP000246740"/>
    </source>
</evidence>
<protein>
    <submittedName>
        <fullName evidence="1">Uncharacterized protein</fullName>
    </submittedName>
</protein>
<reference evidence="1 2" key="1">
    <citation type="journal article" date="2018" name="Mol. Biol. Evol.">
        <title>Broad Genomic Sampling Reveals a Smut Pathogenic Ancestry of the Fungal Clade Ustilaginomycotina.</title>
        <authorList>
            <person name="Kijpornyongpan T."/>
            <person name="Mondo S.J."/>
            <person name="Barry K."/>
            <person name="Sandor L."/>
            <person name="Lee J."/>
            <person name="Lipzen A."/>
            <person name="Pangilinan J."/>
            <person name="LaButti K."/>
            <person name="Hainaut M."/>
            <person name="Henrissat B."/>
            <person name="Grigoriev I.V."/>
            <person name="Spatafora J.W."/>
            <person name="Aime M.C."/>
        </authorList>
    </citation>
    <scope>NUCLEOTIDE SEQUENCE [LARGE SCALE GENOMIC DNA]</scope>
    <source>
        <strain evidence="1 2">MCA 3645</strain>
    </source>
</reference>